<evidence type="ECO:0000256" key="2">
    <source>
        <dbReference type="SAM" id="SignalP"/>
    </source>
</evidence>
<accession>A0AAW1EUN8</accession>
<dbReference type="EMBL" id="JBCEZU010000134">
    <property type="protein sequence ID" value="KAK9526017.1"/>
    <property type="molecule type" value="Genomic_DNA"/>
</dbReference>
<feature type="chain" id="PRO_5043609558" description="Secreted protein" evidence="2">
    <location>
        <begin position="30"/>
        <end position="106"/>
    </location>
</feature>
<gene>
    <name evidence="3" type="ORF">VZT92_016677</name>
</gene>
<dbReference type="Proteomes" id="UP001488805">
    <property type="component" value="Unassembled WGS sequence"/>
</dbReference>
<keyword evidence="4" id="KW-1185">Reference proteome</keyword>
<sequence length="106" mass="11397">MKSVQAAALSVMKMKMKMMMMVVLVSVSAGPLPPSVNRSHLLNVTEGNSSRFFSPNVTMNEFSAFMRIDRPCVLATCLIVNLASSLQRGDETAGGLTTDPFGNGKK</sequence>
<evidence type="ECO:0000313" key="3">
    <source>
        <dbReference type="EMBL" id="KAK9526017.1"/>
    </source>
</evidence>
<feature type="signal peptide" evidence="2">
    <location>
        <begin position="1"/>
        <end position="29"/>
    </location>
</feature>
<evidence type="ECO:0008006" key="5">
    <source>
        <dbReference type="Google" id="ProtNLM"/>
    </source>
</evidence>
<evidence type="ECO:0000313" key="4">
    <source>
        <dbReference type="Proteomes" id="UP001488805"/>
    </source>
</evidence>
<protein>
    <recommendedName>
        <fullName evidence="5">Secreted protein</fullName>
    </recommendedName>
</protein>
<evidence type="ECO:0000256" key="1">
    <source>
        <dbReference type="SAM" id="MobiDB-lite"/>
    </source>
</evidence>
<organism evidence="3 4">
    <name type="scientific">Zoarces viviparus</name>
    <name type="common">Viviparous eelpout</name>
    <name type="synonym">Blennius viviparus</name>
    <dbReference type="NCBI Taxonomy" id="48416"/>
    <lineage>
        <taxon>Eukaryota</taxon>
        <taxon>Metazoa</taxon>
        <taxon>Chordata</taxon>
        <taxon>Craniata</taxon>
        <taxon>Vertebrata</taxon>
        <taxon>Euteleostomi</taxon>
        <taxon>Actinopterygii</taxon>
        <taxon>Neopterygii</taxon>
        <taxon>Teleostei</taxon>
        <taxon>Neoteleostei</taxon>
        <taxon>Acanthomorphata</taxon>
        <taxon>Eupercaria</taxon>
        <taxon>Perciformes</taxon>
        <taxon>Cottioidei</taxon>
        <taxon>Zoarcales</taxon>
        <taxon>Zoarcidae</taxon>
        <taxon>Zoarcinae</taxon>
        <taxon>Zoarces</taxon>
    </lineage>
</organism>
<reference evidence="3 4" key="1">
    <citation type="journal article" date="2024" name="Genome Biol. Evol.">
        <title>Chromosome-level genome assembly of the viviparous eelpout Zoarces viviparus.</title>
        <authorList>
            <person name="Fuhrmann N."/>
            <person name="Brasseur M.V."/>
            <person name="Bakowski C.E."/>
            <person name="Podsiadlowski L."/>
            <person name="Prost S."/>
            <person name="Krehenwinkel H."/>
            <person name="Mayer C."/>
        </authorList>
    </citation>
    <scope>NUCLEOTIDE SEQUENCE [LARGE SCALE GENOMIC DNA]</scope>
    <source>
        <strain evidence="3">NO-MEL_2022_Ind0_liver</strain>
    </source>
</reference>
<name>A0AAW1EUN8_ZOAVI</name>
<keyword evidence="2" id="KW-0732">Signal</keyword>
<proteinExistence type="predicted"/>
<feature type="region of interest" description="Disordered" evidence="1">
    <location>
        <begin position="87"/>
        <end position="106"/>
    </location>
</feature>
<dbReference type="AlphaFoldDB" id="A0AAW1EUN8"/>
<comment type="caution">
    <text evidence="3">The sequence shown here is derived from an EMBL/GenBank/DDBJ whole genome shotgun (WGS) entry which is preliminary data.</text>
</comment>